<proteinExistence type="predicted"/>
<dbReference type="InterPro" id="IPR041457">
    <property type="entry name" value="CxC2_KDZ-assoc"/>
</dbReference>
<dbReference type="Pfam" id="PF18758">
    <property type="entry name" value="KDZ"/>
    <property type="match status" value="1"/>
</dbReference>
<keyword evidence="3" id="KW-1185">Reference proteome</keyword>
<feature type="domain" description="CxC2-like cysteine cluster KDZ transposase-associated" evidence="1">
    <location>
        <begin position="63"/>
        <end position="157"/>
    </location>
</feature>
<evidence type="ECO:0000313" key="2">
    <source>
        <dbReference type="EMBL" id="KAK6966872.1"/>
    </source>
</evidence>
<organism evidence="2 3">
    <name type="scientific">Favolaschia claudopus</name>
    <dbReference type="NCBI Taxonomy" id="2862362"/>
    <lineage>
        <taxon>Eukaryota</taxon>
        <taxon>Fungi</taxon>
        <taxon>Dikarya</taxon>
        <taxon>Basidiomycota</taxon>
        <taxon>Agaricomycotina</taxon>
        <taxon>Agaricomycetes</taxon>
        <taxon>Agaricomycetidae</taxon>
        <taxon>Agaricales</taxon>
        <taxon>Marasmiineae</taxon>
        <taxon>Mycenaceae</taxon>
        <taxon>Favolaschia</taxon>
    </lineage>
</organism>
<dbReference type="AlphaFoldDB" id="A0AAV9Z0Q1"/>
<dbReference type="Pfam" id="PF18803">
    <property type="entry name" value="CxC2"/>
    <property type="match status" value="1"/>
</dbReference>
<evidence type="ECO:0000313" key="3">
    <source>
        <dbReference type="Proteomes" id="UP001362999"/>
    </source>
</evidence>
<dbReference type="InterPro" id="IPR040521">
    <property type="entry name" value="KDZ"/>
</dbReference>
<name>A0AAV9Z0Q1_9AGAR</name>
<reference evidence="2 3" key="1">
    <citation type="journal article" date="2024" name="J Genomics">
        <title>Draft genome sequencing and assembly of Favolaschia claudopus CIRM-BRFM 2984 isolated from oak limbs.</title>
        <authorList>
            <person name="Navarro D."/>
            <person name="Drula E."/>
            <person name="Chaduli D."/>
            <person name="Cazenave R."/>
            <person name="Ahrendt S."/>
            <person name="Wang J."/>
            <person name="Lipzen A."/>
            <person name="Daum C."/>
            <person name="Barry K."/>
            <person name="Grigoriev I.V."/>
            <person name="Favel A."/>
            <person name="Rosso M.N."/>
            <person name="Martin F."/>
        </authorList>
    </citation>
    <scope>NUCLEOTIDE SEQUENCE [LARGE SCALE GENOMIC DNA]</scope>
    <source>
        <strain evidence="2 3">CIRM-BRFM 2984</strain>
    </source>
</reference>
<evidence type="ECO:0000259" key="1">
    <source>
        <dbReference type="Pfam" id="PF18803"/>
    </source>
</evidence>
<protein>
    <recommendedName>
        <fullName evidence="1">CxC2-like cysteine cluster KDZ transposase-associated domain-containing protein</fullName>
    </recommendedName>
</protein>
<dbReference type="Proteomes" id="UP001362999">
    <property type="component" value="Unassembled WGS sequence"/>
</dbReference>
<accession>A0AAV9Z0Q1</accession>
<dbReference type="EMBL" id="JAWWNJ010000253">
    <property type="protein sequence ID" value="KAK6966872.1"/>
    <property type="molecule type" value="Genomic_DNA"/>
</dbReference>
<comment type="caution">
    <text evidence="2">The sequence shown here is derived from an EMBL/GenBank/DDBJ whole genome shotgun (WGS) entry which is preliminary data.</text>
</comment>
<sequence length="335" mass="37680">MAQWLQNRRERYLDELLRLEGRGDHCSQTKCAGCTASASDAVFRCRDCFTEAPFCKSCVVTEHTDNPLHRVEHPRNDFCIVDSNGVHEVGLDFCSCASAEDHDIQLVRARLYPATTTNPATAATFRVLRDFHLLSLEAKCSANYFYNKLARHTNNNGVFQPRTRYNQFLTIARQWRNLQMYKRAGRGHAVDGIAGTRAGECALLCPACPQPGKNLPLDGSWRNAPPEQRFIYALFLAMDANFRMKRKDVSTEGDDPSLGNGIAFCSKVQEYMEHLDKNWGLEQEKSTCVAHDAVNEPNRETYGTAASGIGTVDCARHNTGRALRRRVPSDSRKNE</sequence>
<gene>
    <name evidence="2" type="ORF">R3P38DRAFT_3414023</name>
</gene>